<name>A0A673MG76_9TELE</name>
<dbReference type="Gene3D" id="1.25.40.20">
    <property type="entry name" value="Ankyrin repeat-containing domain"/>
    <property type="match status" value="3"/>
</dbReference>
<feature type="repeat" description="ANK" evidence="1">
    <location>
        <begin position="89"/>
        <end position="121"/>
    </location>
</feature>
<feature type="repeat" description="ANK" evidence="1">
    <location>
        <begin position="527"/>
        <end position="559"/>
    </location>
</feature>
<dbReference type="SUPFAM" id="SSF48403">
    <property type="entry name" value="Ankyrin repeat"/>
    <property type="match status" value="2"/>
</dbReference>
<dbReference type="InterPro" id="IPR036770">
    <property type="entry name" value="Ankyrin_rpt-contain_sf"/>
</dbReference>
<organism evidence="3 4">
    <name type="scientific">Sinocyclocheilus rhinocerous</name>
    <dbReference type="NCBI Taxonomy" id="307959"/>
    <lineage>
        <taxon>Eukaryota</taxon>
        <taxon>Metazoa</taxon>
        <taxon>Chordata</taxon>
        <taxon>Craniata</taxon>
        <taxon>Vertebrata</taxon>
        <taxon>Euteleostomi</taxon>
        <taxon>Actinopterygii</taxon>
        <taxon>Neopterygii</taxon>
        <taxon>Teleostei</taxon>
        <taxon>Ostariophysi</taxon>
        <taxon>Cypriniformes</taxon>
        <taxon>Cyprinidae</taxon>
        <taxon>Cyprininae</taxon>
        <taxon>Sinocyclocheilus</taxon>
    </lineage>
</organism>
<gene>
    <name evidence="3" type="primary">LOC107729234</name>
</gene>
<evidence type="ECO:0000256" key="2">
    <source>
        <dbReference type="SAM" id="Phobius"/>
    </source>
</evidence>
<dbReference type="InterPro" id="IPR052801">
    <property type="entry name" value="Ankyrin-EF-hand"/>
</dbReference>
<sequence>MEETSASVVNWVAEGNLEVLQIYKLLQYVREKNKPQINKMVDVGVSNLLNLTEPKQGLGALFQASLDRDEDLARFLLSLGAHPDIQDKKGRTPLMLAAQLGYFNIVYLLITNHANVNLTDEEGKGVLFYCISPAKEHALCLQMALSCNTNVNNVSNSGKPLFVFACENAMDCEDLCINILEKGADPNAVNQVTRCSALMEASKAGAVKLVRAILQKGGNPDMIDQEGRCATHFAAEGGFLEVLQVLSAYSADLGISSTKGNTPLHFAAAGCNPKLKNLDGQLPSQVAKSNGHKAALKELKKAEKRHVKLSAPDAVNPNELWAVTLHDWSCEHETTLRKAFETAEGLDKPVENVSVENFVSSLQALQAHQAPVSNENLQRIILEHDKKRESVVNVNDFFKGLKYLQKAFVISSYAPKQAKKKKGGKEKKSGKSASSLPICIMPPEQISIREDSGLPYYMIENYQPFTDTNRFNPDRPPIHPIENDSAWYIDESEKTYTNIHYCVKTGDLESLSLAFTQQVPVDVKDQFFKTPLMTACSCGNYQVAKFLILLRADVNAVDQFNWTPLHHACHAGHVDITIMLKTFVTVVYVHIYFLYIFLHLFQKQLNIYVFTDQNCLDIAINYGDARIIGLLMAKFSRKDKEKPTLKTASSAQEKVNGKNALSYSLDV</sequence>
<dbReference type="PANTHER" id="PTHR24127">
    <property type="entry name" value="ANKYRIN REPEAT AND EF-HAND DOMAIN-CONTAINING PROTEIN 1"/>
    <property type="match status" value="1"/>
</dbReference>
<dbReference type="PROSITE" id="PS50297">
    <property type="entry name" value="ANK_REP_REGION"/>
    <property type="match status" value="1"/>
</dbReference>
<evidence type="ECO:0000313" key="4">
    <source>
        <dbReference type="Proteomes" id="UP000472270"/>
    </source>
</evidence>
<dbReference type="Pfam" id="PF12796">
    <property type="entry name" value="Ank_2"/>
    <property type="match status" value="3"/>
</dbReference>
<dbReference type="Ensembl" id="ENSSRHT00000091652.1">
    <property type="protein sequence ID" value="ENSSRHP00000089240.1"/>
    <property type="gene ID" value="ENSSRHG00000044116.1"/>
</dbReference>
<feature type="repeat" description="ANK" evidence="1">
    <location>
        <begin position="56"/>
        <end position="88"/>
    </location>
</feature>
<dbReference type="Proteomes" id="UP000472270">
    <property type="component" value="Unassembled WGS sequence"/>
</dbReference>
<keyword evidence="2" id="KW-1133">Transmembrane helix</keyword>
<reference evidence="3" key="1">
    <citation type="submission" date="2025-08" db="UniProtKB">
        <authorList>
            <consortium name="Ensembl"/>
        </authorList>
    </citation>
    <scope>IDENTIFICATION</scope>
</reference>
<dbReference type="InterPro" id="IPR002110">
    <property type="entry name" value="Ankyrin_rpt"/>
</dbReference>
<evidence type="ECO:0000256" key="1">
    <source>
        <dbReference type="PROSITE-ProRule" id="PRU00023"/>
    </source>
</evidence>
<dbReference type="PANTHER" id="PTHR24127:SF1">
    <property type="entry name" value="ANKYRIN REPEAT AND EF-HAND DOMAIN-CONTAINING PROTEIN 1"/>
    <property type="match status" value="1"/>
</dbReference>
<evidence type="ECO:0000313" key="3">
    <source>
        <dbReference type="Ensembl" id="ENSSRHP00000089240.1"/>
    </source>
</evidence>
<dbReference type="SMART" id="SM00248">
    <property type="entry name" value="ANK"/>
    <property type="match status" value="10"/>
</dbReference>
<accession>A0A673MG76</accession>
<feature type="repeat" description="ANK" evidence="1">
    <location>
        <begin position="226"/>
        <end position="258"/>
    </location>
</feature>
<reference evidence="3" key="2">
    <citation type="submission" date="2025-09" db="UniProtKB">
        <authorList>
            <consortium name="Ensembl"/>
        </authorList>
    </citation>
    <scope>IDENTIFICATION</scope>
</reference>
<proteinExistence type="predicted"/>
<keyword evidence="2" id="KW-0812">Transmembrane</keyword>
<feature type="transmembrane region" description="Helical" evidence="2">
    <location>
        <begin position="578"/>
        <end position="598"/>
    </location>
</feature>
<protein>
    <submittedName>
        <fullName evidence="3">Ankyrin repeat and EF-hand domain-containing protein 1-like</fullName>
    </submittedName>
</protein>
<keyword evidence="2" id="KW-0472">Membrane</keyword>
<dbReference type="PROSITE" id="PS50088">
    <property type="entry name" value="ANK_REPEAT"/>
    <property type="match status" value="4"/>
</dbReference>
<dbReference type="AlphaFoldDB" id="A0A673MG76"/>
<keyword evidence="1" id="KW-0040">ANK repeat</keyword>
<keyword evidence="4" id="KW-1185">Reference proteome</keyword>